<keyword evidence="2" id="KW-0328">Glycosyltransferase</keyword>
<dbReference type="EC" id="2.4.1.338" evidence="2"/>
<protein>
    <submittedName>
        <fullName evidence="2">Validoxylamine A glucosyltransferase</fullName>
        <ecNumber evidence="2">2.4.1.338</ecNumber>
    </submittedName>
</protein>
<dbReference type="InterPro" id="IPR029044">
    <property type="entry name" value="Nucleotide-diphossugar_trans"/>
</dbReference>
<organism evidence="2">
    <name type="scientific">Paraconexibacter sp. AEG42_29</name>
    <dbReference type="NCBI Taxonomy" id="2997339"/>
    <lineage>
        <taxon>Bacteria</taxon>
        <taxon>Bacillati</taxon>
        <taxon>Actinomycetota</taxon>
        <taxon>Thermoleophilia</taxon>
        <taxon>Solirubrobacterales</taxon>
        <taxon>Paraconexibacteraceae</taxon>
        <taxon>Paraconexibacter</taxon>
    </lineage>
</organism>
<dbReference type="EMBL" id="CP114014">
    <property type="protein sequence ID" value="XAY05847.1"/>
    <property type="molecule type" value="Genomic_DNA"/>
</dbReference>
<dbReference type="PANTHER" id="PTHR43685:SF2">
    <property type="entry name" value="GLYCOSYLTRANSFERASE 2-LIKE DOMAIN-CONTAINING PROTEIN"/>
    <property type="match status" value="1"/>
</dbReference>
<dbReference type="InterPro" id="IPR050834">
    <property type="entry name" value="Glycosyltransf_2"/>
</dbReference>
<feature type="domain" description="Glycosyltransferase 2-like" evidence="1">
    <location>
        <begin position="6"/>
        <end position="152"/>
    </location>
</feature>
<dbReference type="KEGG" id="parq:DSM112329_02707"/>
<dbReference type="PANTHER" id="PTHR43685">
    <property type="entry name" value="GLYCOSYLTRANSFERASE"/>
    <property type="match status" value="1"/>
</dbReference>
<dbReference type="SUPFAM" id="SSF53448">
    <property type="entry name" value="Nucleotide-diphospho-sugar transferases"/>
    <property type="match status" value="1"/>
</dbReference>
<dbReference type="Pfam" id="PF00535">
    <property type="entry name" value="Glycos_transf_2"/>
    <property type="match status" value="1"/>
</dbReference>
<sequence>MAPAVSVVIPTYRRAPVLRRTLDHLHRQADGRLELIVVDDAQDDDTAAVAAAVDAGHRPFPVRILHRHAPGVAAARNAGWRAAQAPIVLFLGDDIFADPGLVDAHLAAHARWTDHAVGVLGNVRWADELRVTPFMRFLEEGAQFDYAHMQAGDAGWGRLYTSNVSFKRTLLEKVDGFDESFTFGYEDLEIGLRMAAHGLRLMYEPGIGAQHLHPTSIPAWERRMVAAAPAERAMVAKHPDVRPYFHDALRDWRGVATSARAARLADVVPERVPVVGPRVHAAARAHWKATLANAFFRGWETS</sequence>
<gene>
    <name evidence="2" type="primary">valG_2</name>
    <name evidence="2" type="ORF">DSM112329_02707</name>
</gene>
<proteinExistence type="predicted"/>
<reference evidence="2" key="1">
    <citation type="submission" date="2022-12" db="EMBL/GenBank/DDBJ databases">
        <title>Paraconexibacter alkalitolerans sp. nov. and Baekduia alba sp. nov., isolated from soil and emended description of the genera Paraconexibacter (Chun et al., 2020) and Baekduia (An et al., 2020).</title>
        <authorList>
            <person name="Vieira S."/>
            <person name="Huber K.J."/>
            <person name="Geppert A."/>
            <person name="Wolf J."/>
            <person name="Neumann-Schaal M."/>
            <person name="Muesken M."/>
            <person name="Overmann J."/>
        </authorList>
    </citation>
    <scope>NUCLEOTIDE SEQUENCE</scope>
    <source>
        <strain evidence="2">AEG42_29</strain>
    </source>
</reference>
<accession>A0AAU7AWY2</accession>
<dbReference type="RefSeq" id="WP_354702350.1">
    <property type="nucleotide sequence ID" value="NZ_CP114014.1"/>
</dbReference>
<keyword evidence="2" id="KW-0808">Transferase</keyword>
<dbReference type="InterPro" id="IPR001173">
    <property type="entry name" value="Glyco_trans_2-like"/>
</dbReference>
<name>A0AAU7AWY2_9ACTN</name>
<evidence type="ECO:0000313" key="2">
    <source>
        <dbReference type="EMBL" id="XAY05847.1"/>
    </source>
</evidence>
<dbReference type="Gene3D" id="3.90.550.10">
    <property type="entry name" value="Spore Coat Polysaccharide Biosynthesis Protein SpsA, Chain A"/>
    <property type="match status" value="1"/>
</dbReference>
<evidence type="ECO:0000259" key="1">
    <source>
        <dbReference type="Pfam" id="PF00535"/>
    </source>
</evidence>
<dbReference type="AlphaFoldDB" id="A0AAU7AWY2"/>
<dbReference type="GO" id="GO:0016757">
    <property type="term" value="F:glycosyltransferase activity"/>
    <property type="evidence" value="ECO:0007669"/>
    <property type="project" value="UniProtKB-KW"/>
</dbReference>